<evidence type="ECO:0000313" key="5">
    <source>
        <dbReference type="EMBL" id="MFD0795386.1"/>
    </source>
</evidence>
<accession>A0ABW3AWD9</accession>
<dbReference type="PANTHER" id="PTHR13794:SF58">
    <property type="entry name" value="MITOCHONDRIAL ENOLASE SUPERFAMILY MEMBER 1"/>
    <property type="match status" value="1"/>
</dbReference>
<dbReference type="PROSITE" id="PS00908">
    <property type="entry name" value="MR_MLE_1"/>
    <property type="match status" value="1"/>
</dbReference>
<dbReference type="Proteomes" id="UP001597010">
    <property type="component" value="Unassembled WGS sequence"/>
</dbReference>
<evidence type="ECO:0000313" key="6">
    <source>
        <dbReference type="Proteomes" id="UP001597010"/>
    </source>
</evidence>
<dbReference type="InterPro" id="IPR029065">
    <property type="entry name" value="Enolase_C-like"/>
</dbReference>
<dbReference type="InterPro" id="IPR013342">
    <property type="entry name" value="Mandelate_racemase_C"/>
</dbReference>
<dbReference type="InterPro" id="IPR013341">
    <property type="entry name" value="Mandelate_racemase_N_dom"/>
</dbReference>
<organism evidence="5 6">
    <name type="scientific">Mucilaginibacter litoreus</name>
    <dbReference type="NCBI Taxonomy" id="1048221"/>
    <lineage>
        <taxon>Bacteria</taxon>
        <taxon>Pseudomonadati</taxon>
        <taxon>Bacteroidota</taxon>
        <taxon>Sphingobacteriia</taxon>
        <taxon>Sphingobacteriales</taxon>
        <taxon>Sphingobacteriaceae</taxon>
        <taxon>Mucilaginibacter</taxon>
    </lineage>
</organism>
<proteinExistence type="predicted"/>
<protein>
    <submittedName>
        <fullName evidence="5">Enolase C-terminal domain-like protein</fullName>
    </submittedName>
</protein>
<dbReference type="SUPFAM" id="SSF51604">
    <property type="entry name" value="Enolase C-terminal domain-like"/>
    <property type="match status" value="1"/>
</dbReference>
<dbReference type="Pfam" id="PF02746">
    <property type="entry name" value="MR_MLE_N"/>
    <property type="match status" value="1"/>
</dbReference>
<keyword evidence="2" id="KW-0479">Metal-binding</keyword>
<dbReference type="InterPro" id="IPR036849">
    <property type="entry name" value="Enolase-like_C_sf"/>
</dbReference>
<keyword evidence="6" id="KW-1185">Reference proteome</keyword>
<comment type="caution">
    <text evidence="5">The sequence shown here is derived from an EMBL/GenBank/DDBJ whole genome shotgun (WGS) entry which is preliminary data.</text>
</comment>
<evidence type="ECO:0000256" key="2">
    <source>
        <dbReference type="ARBA" id="ARBA00022723"/>
    </source>
</evidence>
<evidence type="ECO:0000259" key="4">
    <source>
        <dbReference type="SMART" id="SM00922"/>
    </source>
</evidence>
<dbReference type="SUPFAM" id="SSF54826">
    <property type="entry name" value="Enolase N-terminal domain-like"/>
    <property type="match status" value="1"/>
</dbReference>
<sequence length="362" mass="39826">MEKIMSLSVSVYTVPTDRPESDGTLEWNSTTMILVELAAAGKMGMGYTYAAPSLAGFIDQTLKPLVVGHNPLNTQEIFKAMEVAIRNEGNCGMARMALSAVDNALWDLKAKILDLPLCSLIGTVRSEALVYGSGGFTSYTDHQLEKQLGGWAEDGLINVKMKVGRHPGKDLHRVKTARKAIGKDVELYVDANGAYDTKQSLEQAEKFTEHGVTWFEEPVSSDNLKGLHLIREHAPHTIKIAAGEYGYNDAYFLNMLEQGAVDVLQADATRCGGITGFLKAGQLCEAFQLPFSFHCAPAMHLHASLCLNAFFIGEYFHDHVRIEQLFFDGAIKPEKGYLKPDLSRPGYGLDFKERDAAPYKVA</sequence>
<dbReference type="Gene3D" id="3.20.20.120">
    <property type="entry name" value="Enolase-like C-terminal domain"/>
    <property type="match status" value="1"/>
</dbReference>
<dbReference type="InterPro" id="IPR018110">
    <property type="entry name" value="Mandel_Rmase/mucon_lact_enz_CS"/>
</dbReference>
<dbReference type="Pfam" id="PF13378">
    <property type="entry name" value="MR_MLE_C"/>
    <property type="match status" value="1"/>
</dbReference>
<dbReference type="EMBL" id="JBHTHZ010000014">
    <property type="protein sequence ID" value="MFD0795386.1"/>
    <property type="molecule type" value="Genomic_DNA"/>
</dbReference>
<name>A0ABW3AWD9_9SPHI</name>
<dbReference type="InterPro" id="IPR029017">
    <property type="entry name" value="Enolase-like_N"/>
</dbReference>
<dbReference type="InterPro" id="IPR046945">
    <property type="entry name" value="RHMD-like"/>
</dbReference>
<evidence type="ECO:0000256" key="3">
    <source>
        <dbReference type="ARBA" id="ARBA00022842"/>
    </source>
</evidence>
<dbReference type="PANTHER" id="PTHR13794">
    <property type="entry name" value="ENOLASE SUPERFAMILY, MANDELATE RACEMASE"/>
    <property type="match status" value="1"/>
</dbReference>
<gene>
    <name evidence="5" type="ORF">ACFQZX_17320</name>
</gene>
<dbReference type="Gene3D" id="3.30.390.10">
    <property type="entry name" value="Enolase-like, N-terminal domain"/>
    <property type="match status" value="1"/>
</dbReference>
<dbReference type="SFLD" id="SFLDS00001">
    <property type="entry name" value="Enolase"/>
    <property type="match status" value="1"/>
</dbReference>
<dbReference type="CDD" id="cd03328">
    <property type="entry name" value="MR_like_3"/>
    <property type="match status" value="1"/>
</dbReference>
<evidence type="ECO:0000256" key="1">
    <source>
        <dbReference type="ARBA" id="ARBA00001946"/>
    </source>
</evidence>
<keyword evidence="3" id="KW-0460">Magnesium</keyword>
<dbReference type="SFLD" id="SFLDG00179">
    <property type="entry name" value="mandelate_racemase"/>
    <property type="match status" value="1"/>
</dbReference>
<feature type="domain" description="Mandelate racemase/muconate lactonizing enzyme C-terminal" evidence="4">
    <location>
        <begin position="141"/>
        <end position="237"/>
    </location>
</feature>
<reference evidence="6" key="1">
    <citation type="journal article" date="2019" name="Int. J. Syst. Evol. Microbiol.">
        <title>The Global Catalogue of Microorganisms (GCM) 10K type strain sequencing project: providing services to taxonomists for standard genome sequencing and annotation.</title>
        <authorList>
            <consortium name="The Broad Institute Genomics Platform"/>
            <consortium name="The Broad Institute Genome Sequencing Center for Infectious Disease"/>
            <person name="Wu L."/>
            <person name="Ma J."/>
        </authorList>
    </citation>
    <scope>NUCLEOTIDE SEQUENCE [LARGE SCALE GENOMIC DNA]</scope>
    <source>
        <strain evidence="6">CCUG 61484</strain>
    </source>
</reference>
<dbReference type="RefSeq" id="WP_377117735.1">
    <property type="nucleotide sequence ID" value="NZ_JBHTHZ010000014.1"/>
</dbReference>
<dbReference type="SMART" id="SM00922">
    <property type="entry name" value="MR_MLE"/>
    <property type="match status" value="1"/>
</dbReference>
<comment type="cofactor">
    <cofactor evidence="1">
        <name>Mg(2+)</name>
        <dbReference type="ChEBI" id="CHEBI:18420"/>
    </cofactor>
</comment>